<dbReference type="InterPro" id="IPR029063">
    <property type="entry name" value="SAM-dependent_MTases_sf"/>
</dbReference>
<evidence type="ECO:0000259" key="1">
    <source>
        <dbReference type="Pfam" id="PF13649"/>
    </source>
</evidence>
<dbReference type="Proteomes" id="UP000605784">
    <property type="component" value="Unassembled WGS sequence"/>
</dbReference>
<dbReference type="Gene3D" id="3.40.50.150">
    <property type="entry name" value="Vaccinia Virus protein VP39"/>
    <property type="match status" value="1"/>
</dbReference>
<dbReference type="CDD" id="cd02440">
    <property type="entry name" value="AdoMet_MTases"/>
    <property type="match status" value="1"/>
</dbReference>
<dbReference type="SUPFAM" id="SSF53335">
    <property type="entry name" value="S-adenosyl-L-methionine-dependent methyltransferases"/>
    <property type="match status" value="1"/>
</dbReference>
<keyword evidence="2" id="KW-0808">Transferase</keyword>
<protein>
    <submittedName>
        <fullName evidence="2">Type 12 methyltransferase</fullName>
    </submittedName>
</protein>
<evidence type="ECO:0000313" key="3">
    <source>
        <dbReference type="Proteomes" id="UP000605784"/>
    </source>
</evidence>
<dbReference type="GO" id="GO:0008168">
    <property type="term" value="F:methyltransferase activity"/>
    <property type="evidence" value="ECO:0007669"/>
    <property type="project" value="UniProtKB-KW"/>
</dbReference>
<feature type="domain" description="Methyltransferase" evidence="1">
    <location>
        <begin position="41"/>
        <end position="136"/>
    </location>
</feature>
<gene>
    <name evidence="2" type="ORF">GCM10009030_23120</name>
</gene>
<dbReference type="GO" id="GO:0032259">
    <property type="term" value="P:methylation"/>
    <property type="evidence" value="ECO:0007669"/>
    <property type="project" value="UniProtKB-KW"/>
</dbReference>
<keyword evidence="2" id="KW-0489">Methyltransferase</keyword>
<keyword evidence="3" id="KW-1185">Reference proteome</keyword>
<sequence>MHAAKGFFDKWAAFYDDDYEEQAIGDVEFYVDLARRVDGSVLEVGCGTGRIYLELLQAGVDAYGIDISEEMLDVLKRKAADAGLTPNVWQADMTDFTPQREYALVIVPFRTFLHNITVADQQAALQNFHQALGSDGRLALNFFVPSFEVICENYGEPETRTFTQDGKEYVVTDVTDIENEIEQIVKAERTVKHDDEVLQEATFRLTLISKTEFELLLETTGWSNWTGYGGFEREPLDDGAKEMVWIAEK</sequence>
<organism evidence="2 3">
    <name type="scientific">Haloarcula pellucida</name>
    <dbReference type="NCBI Taxonomy" id="1427151"/>
    <lineage>
        <taxon>Archaea</taxon>
        <taxon>Methanobacteriati</taxon>
        <taxon>Methanobacteriota</taxon>
        <taxon>Stenosarchaea group</taxon>
        <taxon>Halobacteria</taxon>
        <taxon>Halobacteriales</taxon>
        <taxon>Haloarculaceae</taxon>
        <taxon>Haloarcula</taxon>
    </lineage>
</organism>
<dbReference type="EMBL" id="BMOU01000003">
    <property type="protein sequence ID" value="GGN95685.1"/>
    <property type="molecule type" value="Genomic_DNA"/>
</dbReference>
<reference evidence="2" key="1">
    <citation type="journal article" date="2014" name="Int. J. Syst. Evol. Microbiol.">
        <title>Complete genome sequence of Corynebacterium casei LMG S-19264T (=DSM 44701T), isolated from a smear-ripened cheese.</title>
        <authorList>
            <consortium name="US DOE Joint Genome Institute (JGI-PGF)"/>
            <person name="Walter F."/>
            <person name="Albersmeier A."/>
            <person name="Kalinowski J."/>
            <person name="Ruckert C."/>
        </authorList>
    </citation>
    <scope>NUCLEOTIDE SEQUENCE</scope>
    <source>
        <strain evidence="2">JCM 17820</strain>
    </source>
</reference>
<accession>A0A830GMY4</accession>
<proteinExistence type="predicted"/>
<dbReference type="InterPro" id="IPR050508">
    <property type="entry name" value="Methyltransf_Superfamily"/>
</dbReference>
<name>A0A830GMY4_9EURY</name>
<dbReference type="AlphaFoldDB" id="A0A830GMY4"/>
<dbReference type="PANTHER" id="PTHR42912">
    <property type="entry name" value="METHYLTRANSFERASE"/>
    <property type="match status" value="1"/>
</dbReference>
<evidence type="ECO:0000313" key="2">
    <source>
        <dbReference type="EMBL" id="GGN95685.1"/>
    </source>
</evidence>
<dbReference type="Gene3D" id="2.20.25.110">
    <property type="entry name" value="S-adenosyl-L-methionine-dependent methyltransferases"/>
    <property type="match status" value="1"/>
</dbReference>
<dbReference type="RefSeq" id="WP_188997692.1">
    <property type="nucleotide sequence ID" value="NZ_BMOU01000003.1"/>
</dbReference>
<reference evidence="2" key="2">
    <citation type="submission" date="2020-09" db="EMBL/GenBank/DDBJ databases">
        <authorList>
            <person name="Sun Q."/>
            <person name="Ohkuma M."/>
        </authorList>
    </citation>
    <scope>NUCLEOTIDE SEQUENCE</scope>
    <source>
        <strain evidence="2">JCM 17820</strain>
    </source>
</reference>
<comment type="caution">
    <text evidence="2">The sequence shown here is derived from an EMBL/GenBank/DDBJ whole genome shotgun (WGS) entry which is preliminary data.</text>
</comment>
<dbReference type="Pfam" id="PF13649">
    <property type="entry name" value="Methyltransf_25"/>
    <property type="match status" value="1"/>
</dbReference>
<dbReference type="InterPro" id="IPR041698">
    <property type="entry name" value="Methyltransf_25"/>
</dbReference>